<keyword evidence="3" id="KW-1185">Reference proteome</keyword>
<dbReference type="EMBL" id="VEPZ02000149">
    <property type="protein sequence ID" value="KAE8732489.1"/>
    <property type="molecule type" value="Genomic_DNA"/>
</dbReference>
<keyword evidence="1" id="KW-1133">Transmembrane helix</keyword>
<reference evidence="2" key="1">
    <citation type="submission" date="2019-09" db="EMBL/GenBank/DDBJ databases">
        <title>Draft genome information of white flower Hibiscus syriacus.</title>
        <authorList>
            <person name="Kim Y.-M."/>
        </authorList>
    </citation>
    <scope>NUCLEOTIDE SEQUENCE [LARGE SCALE GENOMIC DNA]</scope>
    <source>
        <strain evidence="2">YM2019G1</strain>
    </source>
</reference>
<dbReference type="Proteomes" id="UP000436088">
    <property type="component" value="Unassembled WGS sequence"/>
</dbReference>
<sequence>MVYPTKTITNDPLFSCIITLSMLILLYFPHRFSLLFSPVLVLSASLLLSLLRFGASQRIQTEKIIKGSVARVAELEEEEEESAPVELKWTTCKNEPNLIVQSFEERFVEWDVRAPLEVIYEEFEEGDEEAKDPNLNLDPTRGIERYPSLALYYPESDSDSSSGEEMDFPAIGKWVPSVKMGYRWEEEDREGLIELELDEREVDFRGEDDNLIEIDIS</sequence>
<evidence type="ECO:0000313" key="2">
    <source>
        <dbReference type="EMBL" id="KAE8732489.1"/>
    </source>
</evidence>
<evidence type="ECO:0000256" key="1">
    <source>
        <dbReference type="SAM" id="Phobius"/>
    </source>
</evidence>
<proteinExistence type="predicted"/>
<accession>A0A6A3CZG1</accession>
<evidence type="ECO:0000313" key="3">
    <source>
        <dbReference type="Proteomes" id="UP000436088"/>
    </source>
</evidence>
<dbReference type="PANTHER" id="PTHR37746:SF1">
    <property type="entry name" value="TRANSMEMBRANE PROTEIN"/>
    <property type="match status" value="1"/>
</dbReference>
<dbReference type="AlphaFoldDB" id="A0A6A3CZG1"/>
<organism evidence="2 3">
    <name type="scientific">Hibiscus syriacus</name>
    <name type="common">Rose of Sharon</name>
    <dbReference type="NCBI Taxonomy" id="106335"/>
    <lineage>
        <taxon>Eukaryota</taxon>
        <taxon>Viridiplantae</taxon>
        <taxon>Streptophyta</taxon>
        <taxon>Embryophyta</taxon>
        <taxon>Tracheophyta</taxon>
        <taxon>Spermatophyta</taxon>
        <taxon>Magnoliopsida</taxon>
        <taxon>eudicotyledons</taxon>
        <taxon>Gunneridae</taxon>
        <taxon>Pentapetalae</taxon>
        <taxon>rosids</taxon>
        <taxon>malvids</taxon>
        <taxon>Malvales</taxon>
        <taxon>Malvaceae</taxon>
        <taxon>Malvoideae</taxon>
        <taxon>Hibiscus</taxon>
    </lineage>
</organism>
<gene>
    <name evidence="2" type="ORF">F3Y22_tig00001947pilonHSYRG00006</name>
</gene>
<keyword evidence="1" id="KW-0812">Transmembrane</keyword>
<keyword evidence="1" id="KW-0472">Membrane</keyword>
<dbReference type="OrthoDB" id="1939257at2759"/>
<feature type="transmembrane region" description="Helical" evidence="1">
    <location>
        <begin position="35"/>
        <end position="55"/>
    </location>
</feature>
<dbReference type="PANTHER" id="PTHR37746">
    <property type="entry name" value="TRANSMEMBRANE PROTEIN"/>
    <property type="match status" value="1"/>
</dbReference>
<comment type="caution">
    <text evidence="2">The sequence shown here is derived from an EMBL/GenBank/DDBJ whole genome shotgun (WGS) entry which is preliminary data.</text>
</comment>
<protein>
    <submittedName>
        <fullName evidence="2">NAD(P)H dehydrogenase B2 isoform 1</fullName>
    </submittedName>
</protein>
<feature type="transmembrane region" description="Helical" evidence="1">
    <location>
        <begin position="12"/>
        <end position="29"/>
    </location>
</feature>
<name>A0A6A3CZG1_HIBSY</name>